<name>A0ABT9LRE6_STRGD</name>
<keyword evidence="2" id="KW-1185">Reference proteome</keyword>
<organism evidence="1 2">
    <name type="scientific">Streptomyces griseoviridis</name>
    <dbReference type="NCBI Taxonomy" id="45398"/>
    <lineage>
        <taxon>Bacteria</taxon>
        <taxon>Bacillati</taxon>
        <taxon>Actinomycetota</taxon>
        <taxon>Actinomycetes</taxon>
        <taxon>Kitasatosporales</taxon>
        <taxon>Streptomycetaceae</taxon>
        <taxon>Streptomyces</taxon>
    </lineage>
</organism>
<evidence type="ECO:0000313" key="1">
    <source>
        <dbReference type="EMBL" id="MDP9686115.1"/>
    </source>
</evidence>
<gene>
    <name evidence="1" type="ORF">J2S47_006617</name>
</gene>
<dbReference type="Proteomes" id="UP001231675">
    <property type="component" value="Unassembled WGS sequence"/>
</dbReference>
<dbReference type="EMBL" id="JAURUD010000001">
    <property type="protein sequence ID" value="MDP9686115.1"/>
    <property type="molecule type" value="Genomic_DNA"/>
</dbReference>
<sequence length="56" mass="5617">MTSSPTPPPVCTAAPAHHEPLHSVFVASDVDLALSAGLGAGGELLDESFIMTARGS</sequence>
<reference evidence="1 2" key="1">
    <citation type="submission" date="2023-07" db="EMBL/GenBank/DDBJ databases">
        <title>Sequencing the genomes of 1000 actinobacteria strains.</title>
        <authorList>
            <person name="Klenk H.-P."/>
        </authorList>
    </citation>
    <scope>NUCLEOTIDE SEQUENCE [LARGE SCALE GENOMIC DNA]</scope>
    <source>
        <strain evidence="1 2">DSM 40229</strain>
    </source>
</reference>
<comment type="caution">
    <text evidence="1">The sequence shown here is derived from an EMBL/GenBank/DDBJ whole genome shotgun (WGS) entry which is preliminary data.</text>
</comment>
<evidence type="ECO:0000313" key="2">
    <source>
        <dbReference type="Proteomes" id="UP001231675"/>
    </source>
</evidence>
<proteinExistence type="predicted"/>
<accession>A0ABT9LRE6</accession>
<protein>
    <submittedName>
        <fullName evidence="1">Uncharacterized protein</fullName>
    </submittedName>
</protein>